<keyword evidence="2" id="KW-0808">Transferase</keyword>
<protein>
    <recommendedName>
        <fullName evidence="1">citrate lyase holo-[acyl-carrier protein] synthase</fullName>
        <ecNumber evidence="1">2.7.7.61</ecNumber>
    </recommendedName>
</protein>
<evidence type="ECO:0000313" key="6">
    <source>
        <dbReference type="Proteomes" id="UP000236547"/>
    </source>
</evidence>
<evidence type="ECO:0000313" key="5">
    <source>
        <dbReference type="EMBL" id="PNH99852.1"/>
    </source>
</evidence>
<name>A0ABX4W7U9_VIBDI</name>
<dbReference type="Proteomes" id="UP000236547">
    <property type="component" value="Unassembled WGS sequence"/>
</dbReference>
<sequence length="179" mass="20720">MSFDISESKNNLEDKFKVANHLNIFLRRNSVPIIMISSRYLKYGLRTSNARYIINCAIEAIELDFSRRGIKISSFKIYEGQSYYIALMSTDCMYPTVLKKIAMNIEHRSRIGSLMDIDVIDIDATSLTRRICEIEPRKCIICDDYATECLRHLSHKEIEYEDAINEIISNDKFGNKISA</sequence>
<evidence type="ECO:0000256" key="4">
    <source>
        <dbReference type="ARBA" id="ARBA00048574"/>
    </source>
</evidence>
<dbReference type="Pfam" id="PF03802">
    <property type="entry name" value="CitX"/>
    <property type="match status" value="1"/>
</dbReference>
<organism evidence="5 6">
    <name type="scientific">Vibrio diazotrophicus</name>
    <dbReference type="NCBI Taxonomy" id="685"/>
    <lineage>
        <taxon>Bacteria</taxon>
        <taxon>Pseudomonadati</taxon>
        <taxon>Pseudomonadota</taxon>
        <taxon>Gammaproteobacteria</taxon>
        <taxon>Vibrionales</taxon>
        <taxon>Vibrionaceae</taxon>
        <taxon>Vibrio</taxon>
    </lineage>
</organism>
<comment type="caution">
    <text evidence="5">The sequence shown here is derived from an EMBL/GenBank/DDBJ whole genome shotgun (WGS) entry which is preliminary data.</text>
</comment>
<proteinExistence type="predicted"/>
<dbReference type="EC" id="2.7.7.61" evidence="1"/>
<reference evidence="5 6" key="1">
    <citation type="submission" date="2018-01" db="EMBL/GenBank/DDBJ databases">
        <title>Draft genome sequences of six Vibrio diazotrophicus strains isolated from deep-sea sediments of the Baltic Sea.</title>
        <authorList>
            <person name="Castillo D."/>
            <person name="Vandieken V."/>
            <person name="Chiang O."/>
            <person name="Middelboe M."/>
        </authorList>
    </citation>
    <scope>NUCLEOTIDE SEQUENCE [LARGE SCALE GENOMIC DNA]</scope>
    <source>
        <strain evidence="5 6">65.10M</strain>
    </source>
</reference>
<evidence type="ECO:0000256" key="2">
    <source>
        <dbReference type="ARBA" id="ARBA00022679"/>
    </source>
</evidence>
<gene>
    <name evidence="5" type="ORF">C1O25_14605</name>
</gene>
<evidence type="ECO:0000256" key="3">
    <source>
        <dbReference type="ARBA" id="ARBA00022695"/>
    </source>
</evidence>
<dbReference type="EMBL" id="POSM01000022">
    <property type="protein sequence ID" value="PNH99852.1"/>
    <property type="molecule type" value="Genomic_DNA"/>
</dbReference>
<accession>A0ABX4W7U9</accession>
<keyword evidence="3" id="KW-0548">Nucleotidyltransferase</keyword>
<keyword evidence="6" id="KW-1185">Reference proteome</keyword>
<comment type="catalytic activity">
    <reaction evidence="4">
        <text>apo-[citrate lyase ACP] + 2'-(5''-triphospho-alpha-D-ribosyl)-3'-dephospho-CoA = holo-[citrate lyase ACP] + diphosphate</text>
        <dbReference type="Rhea" id="RHEA:16333"/>
        <dbReference type="Rhea" id="RHEA-COMP:10157"/>
        <dbReference type="Rhea" id="RHEA-COMP:10158"/>
        <dbReference type="ChEBI" id="CHEBI:29999"/>
        <dbReference type="ChEBI" id="CHEBI:33019"/>
        <dbReference type="ChEBI" id="CHEBI:61378"/>
        <dbReference type="ChEBI" id="CHEBI:82683"/>
        <dbReference type="EC" id="2.7.7.61"/>
    </reaction>
</comment>
<evidence type="ECO:0000256" key="1">
    <source>
        <dbReference type="ARBA" id="ARBA00012524"/>
    </source>
</evidence>
<dbReference type="InterPro" id="IPR005551">
    <property type="entry name" value="CitX"/>
</dbReference>
<dbReference type="RefSeq" id="WP_102963875.1">
    <property type="nucleotide sequence ID" value="NZ_POSL01000013.1"/>
</dbReference>